<proteinExistence type="predicted"/>
<protein>
    <submittedName>
        <fullName evidence="1">Uncharacterized protein</fullName>
    </submittedName>
</protein>
<accession>A0A0S4QLW8</accession>
<dbReference type="AlphaFoldDB" id="A0A0S4QLW8"/>
<dbReference type="Proteomes" id="UP000198802">
    <property type="component" value="Unassembled WGS sequence"/>
</dbReference>
<keyword evidence="2" id="KW-1185">Reference proteome</keyword>
<evidence type="ECO:0000313" key="1">
    <source>
        <dbReference type="EMBL" id="CUU56047.1"/>
    </source>
</evidence>
<evidence type="ECO:0000313" key="2">
    <source>
        <dbReference type="Proteomes" id="UP000198802"/>
    </source>
</evidence>
<dbReference type="EMBL" id="FAOZ01000006">
    <property type="protein sequence ID" value="CUU56047.1"/>
    <property type="molecule type" value="Genomic_DNA"/>
</dbReference>
<organism evidence="1 2">
    <name type="scientific">Parafrankia irregularis</name>
    <dbReference type="NCBI Taxonomy" id="795642"/>
    <lineage>
        <taxon>Bacteria</taxon>
        <taxon>Bacillati</taxon>
        <taxon>Actinomycetota</taxon>
        <taxon>Actinomycetes</taxon>
        <taxon>Frankiales</taxon>
        <taxon>Frankiaceae</taxon>
        <taxon>Parafrankia</taxon>
    </lineage>
</organism>
<name>A0A0S4QLW8_9ACTN</name>
<gene>
    <name evidence="1" type="ORF">Ga0074812_106302</name>
</gene>
<dbReference type="RefSeq" id="WP_091275493.1">
    <property type="nucleotide sequence ID" value="NZ_FAOZ01000006.1"/>
</dbReference>
<sequence length="112" mass="12117">MSGEQIQFDGDELAEKVPMLADFREAFLAFGEELAEGIAQHNFARDAHDEVSKLSYAMFKQLMKYFGKIYDSLGEAIGVQGDRLDAVHTIGETTEADATHSAGSWSGGGARG</sequence>
<reference evidence="2" key="1">
    <citation type="submission" date="2015-11" db="EMBL/GenBank/DDBJ databases">
        <authorList>
            <person name="Varghese N."/>
        </authorList>
    </citation>
    <scope>NUCLEOTIDE SEQUENCE [LARGE SCALE GENOMIC DNA]</scope>
    <source>
        <strain evidence="2">DSM 45899</strain>
    </source>
</reference>